<sequence>MQSVPRSLSHLLSLTILIISYIKIVVNTFRQKSLNFFNSYFWFDIEETRHRNFKNRIVYNLLSVINIVCNLILKVYKKKFQNTIDFIPYMLYHYKCSKQGKQKKKRTDLYE</sequence>
<feature type="transmembrane region" description="Helical" evidence="1">
    <location>
        <begin position="7"/>
        <end position="26"/>
    </location>
</feature>
<protein>
    <submittedName>
        <fullName evidence="2">Uncharacterized protein</fullName>
    </submittedName>
</protein>
<dbReference type="EMBL" id="PP931174">
    <property type="protein sequence ID" value="XCH45252.1"/>
    <property type="molecule type" value="Genomic_DNA"/>
</dbReference>
<organism evidence="2">
    <name type="scientific">Mammaliicoccus phage MSShimriz1</name>
    <dbReference type="NCBI Taxonomy" id="3230127"/>
    <lineage>
        <taxon>Viruses</taxon>
    </lineage>
</organism>
<reference evidence="2" key="1">
    <citation type="submission" date="2024-06" db="EMBL/GenBank/DDBJ databases">
        <authorList>
            <person name="Ashkenazi R."/>
            <person name="Lipszyc R.R."/>
            <person name="Braunstein R."/>
            <person name="Yerushalmy O."/>
            <person name="Alkalay-Oren S."/>
            <person name="Coppenhagn-Glazer S."/>
            <person name="Hazan R."/>
        </authorList>
    </citation>
    <scope>NUCLEOTIDE SEQUENCE</scope>
</reference>
<keyword evidence="1" id="KW-0812">Transmembrane</keyword>
<feature type="transmembrane region" description="Helical" evidence="1">
    <location>
        <begin position="57"/>
        <end position="76"/>
    </location>
</feature>
<name>A0AAU8GS78_9VIRU</name>
<keyword evidence="1" id="KW-0472">Membrane</keyword>
<keyword evidence="1" id="KW-1133">Transmembrane helix</keyword>
<evidence type="ECO:0000313" key="2">
    <source>
        <dbReference type="EMBL" id="XCH45252.1"/>
    </source>
</evidence>
<accession>A0AAU8GS78</accession>
<evidence type="ECO:0000256" key="1">
    <source>
        <dbReference type="SAM" id="Phobius"/>
    </source>
</evidence>
<proteinExistence type="predicted"/>